<evidence type="ECO:0000256" key="2">
    <source>
        <dbReference type="ARBA" id="ARBA00023125"/>
    </source>
</evidence>
<dbReference type="Pfam" id="PF20240">
    <property type="entry name" value="DUF6597"/>
    <property type="match status" value="1"/>
</dbReference>
<dbReference type="GO" id="GO:0003700">
    <property type="term" value="F:DNA-binding transcription factor activity"/>
    <property type="evidence" value="ECO:0007669"/>
    <property type="project" value="InterPro"/>
</dbReference>
<dbReference type="PANTHER" id="PTHR46796">
    <property type="entry name" value="HTH-TYPE TRANSCRIPTIONAL ACTIVATOR RHAS-RELATED"/>
    <property type="match status" value="1"/>
</dbReference>
<keyword evidence="1" id="KW-0805">Transcription regulation</keyword>
<dbReference type="RefSeq" id="WP_354701610.1">
    <property type="nucleotide sequence ID" value="NZ_CP114014.1"/>
</dbReference>
<dbReference type="PROSITE" id="PS01124">
    <property type="entry name" value="HTH_ARAC_FAMILY_2"/>
    <property type="match status" value="1"/>
</dbReference>
<sequence length="290" mass="31930">MIGVARREVLEESDTMENPRGILRPGAVGELFSLDRPLPPPDLSGVIDHHWIVRWDLRGRPSHRSEVITHPAVHVVFEPTGAFVYGVRRRRDTRIIAGAGWAVGTKFLPGGFTGLAGRPLADLTDSVLPLGDVFGPAGLALEAAAAQQDDPAAKLALLNDHLRSRCLTAEPDVTLVREVVAAMRTATPGTTVDDLAAAHHVSTRTLQRLFRRHVGVGPKWVLQRYRLHEALEQLEDRAGADWTRLALDLGYFDHAHFIRDFRAVTGRTPATYEREARSVRRQADAIPEAG</sequence>
<dbReference type="InterPro" id="IPR018060">
    <property type="entry name" value="HTH_AraC"/>
</dbReference>
<dbReference type="Gene3D" id="1.10.10.60">
    <property type="entry name" value="Homeodomain-like"/>
    <property type="match status" value="1"/>
</dbReference>
<keyword evidence="3" id="KW-0804">Transcription</keyword>
<dbReference type="GO" id="GO:0043565">
    <property type="term" value="F:sequence-specific DNA binding"/>
    <property type="evidence" value="ECO:0007669"/>
    <property type="project" value="InterPro"/>
</dbReference>
<feature type="domain" description="HTH araC/xylS-type" evidence="4">
    <location>
        <begin position="191"/>
        <end position="275"/>
    </location>
</feature>
<gene>
    <name evidence="5" type="ORF">DSM112329_01935</name>
</gene>
<evidence type="ECO:0000259" key="4">
    <source>
        <dbReference type="PROSITE" id="PS01124"/>
    </source>
</evidence>
<dbReference type="KEGG" id="parq:DSM112329_01935"/>
<evidence type="ECO:0000313" key="5">
    <source>
        <dbReference type="EMBL" id="XAY05092.1"/>
    </source>
</evidence>
<accession>A0AAU7AUC1</accession>
<dbReference type="SMART" id="SM00342">
    <property type="entry name" value="HTH_ARAC"/>
    <property type="match status" value="1"/>
</dbReference>
<dbReference type="InterPro" id="IPR046532">
    <property type="entry name" value="DUF6597"/>
</dbReference>
<keyword evidence="2" id="KW-0238">DNA-binding</keyword>
<dbReference type="AlphaFoldDB" id="A0AAU7AUC1"/>
<evidence type="ECO:0000256" key="1">
    <source>
        <dbReference type="ARBA" id="ARBA00023015"/>
    </source>
</evidence>
<protein>
    <submittedName>
        <fullName evidence="5">Transcriptional regulator</fullName>
    </submittedName>
</protein>
<dbReference type="SUPFAM" id="SSF46689">
    <property type="entry name" value="Homeodomain-like"/>
    <property type="match status" value="1"/>
</dbReference>
<dbReference type="InterPro" id="IPR050204">
    <property type="entry name" value="AraC_XylS_family_regulators"/>
</dbReference>
<proteinExistence type="predicted"/>
<name>A0AAU7AUC1_9ACTN</name>
<reference evidence="5" key="1">
    <citation type="submission" date="2022-12" db="EMBL/GenBank/DDBJ databases">
        <title>Paraconexibacter alkalitolerans sp. nov. and Baekduia alba sp. nov., isolated from soil and emended description of the genera Paraconexibacter (Chun et al., 2020) and Baekduia (An et al., 2020).</title>
        <authorList>
            <person name="Vieira S."/>
            <person name="Huber K.J."/>
            <person name="Geppert A."/>
            <person name="Wolf J."/>
            <person name="Neumann-Schaal M."/>
            <person name="Muesken M."/>
            <person name="Overmann J."/>
        </authorList>
    </citation>
    <scope>NUCLEOTIDE SEQUENCE</scope>
    <source>
        <strain evidence="5">AEG42_29</strain>
    </source>
</reference>
<dbReference type="EMBL" id="CP114014">
    <property type="protein sequence ID" value="XAY05092.1"/>
    <property type="molecule type" value="Genomic_DNA"/>
</dbReference>
<dbReference type="InterPro" id="IPR009057">
    <property type="entry name" value="Homeodomain-like_sf"/>
</dbReference>
<dbReference type="Pfam" id="PF12833">
    <property type="entry name" value="HTH_18"/>
    <property type="match status" value="1"/>
</dbReference>
<evidence type="ECO:0000256" key="3">
    <source>
        <dbReference type="ARBA" id="ARBA00023163"/>
    </source>
</evidence>
<organism evidence="5">
    <name type="scientific">Paraconexibacter sp. AEG42_29</name>
    <dbReference type="NCBI Taxonomy" id="2997339"/>
    <lineage>
        <taxon>Bacteria</taxon>
        <taxon>Bacillati</taxon>
        <taxon>Actinomycetota</taxon>
        <taxon>Thermoleophilia</taxon>
        <taxon>Solirubrobacterales</taxon>
        <taxon>Paraconexibacteraceae</taxon>
        <taxon>Paraconexibacter</taxon>
    </lineage>
</organism>